<feature type="region of interest" description="Disordered" evidence="3">
    <location>
        <begin position="1407"/>
        <end position="1430"/>
    </location>
</feature>
<dbReference type="Pfam" id="PF01443">
    <property type="entry name" value="Viral_helicase1"/>
    <property type="match status" value="1"/>
</dbReference>
<dbReference type="GO" id="GO:0006396">
    <property type="term" value="P:RNA processing"/>
    <property type="evidence" value="ECO:0007669"/>
    <property type="project" value="InterPro"/>
</dbReference>
<dbReference type="CDD" id="cd22744">
    <property type="entry name" value="OTU"/>
    <property type="match status" value="1"/>
</dbReference>
<dbReference type="PROSITE" id="PS50507">
    <property type="entry name" value="RDRP_SSRNA_POS"/>
    <property type="match status" value="1"/>
</dbReference>
<dbReference type="EMBL" id="MK521928">
    <property type="protein sequence ID" value="QBG78687.1"/>
    <property type="molecule type" value="Genomic_RNA"/>
</dbReference>
<dbReference type="GO" id="GO:0005524">
    <property type="term" value="F:ATP binding"/>
    <property type="evidence" value="ECO:0007669"/>
    <property type="project" value="UniProtKB-KW"/>
</dbReference>
<dbReference type="InterPro" id="IPR001788">
    <property type="entry name" value="RNA-dep_RNA_pol_alsuvir"/>
</dbReference>
<proteinExistence type="predicted"/>
<dbReference type="GO" id="GO:0003723">
    <property type="term" value="F:RNA binding"/>
    <property type="evidence" value="ECO:0007669"/>
    <property type="project" value="InterPro"/>
</dbReference>
<dbReference type="GO" id="GO:0016556">
    <property type="term" value="P:mRNA modification"/>
    <property type="evidence" value="ECO:0007669"/>
    <property type="project" value="InterPro"/>
</dbReference>
<dbReference type="InterPro" id="IPR007094">
    <property type="entry name" value="RNA-dir_pol_PSvirus"/>
</dbReference>
<evidence type="ECO:0000256" key="1">
    <source>
        <dbReference type="ARBA" id="ARBA00022840"/>
    </source>
</evidence>
<dbReference type="Gene3D" id="3.40.50.300">
    <property type="entry name" value="P-loop containing nucleotide triphosphate hydrolases"/>
    <property type="match status" value="2"/>
</dbReference>
<keyword evidence="1" id="KW-0547">Nucleotide-binding</keyword>
<name>A0A481S2H4_9VIRU</name>
<dbReference type="InterPro" id="IPR027417">
    <property type="entry name" value="P-loop_NTPase"/>
</dbReference>
<evidence type="ECO:0000259" key="4">
    <source>
        <dbReference type="PROSITE" id="PS50507"/>
    </source>
</evidence>
<dbReference type="PROSITE" id="PS51743">
    <property type="entry name" value="ALPHAVIRUS_MT"/>
    <property type="match status" value="1"/>
</dbReference>
<feature type="domain" description="RdRp catalytic" evidence="4">
    <location>
        <begin position="1997"/>
        <end position="2109"/>
    </location>
</feature>
<dbReference type="SUPFAM" id="SSF56672">
    <property type="entry name" value="DNA/RNA polymerases"/>
    <property type="match status" value="1"/>
</dbReference>
<dbReference type="InterPro" id="IPR043502">
    <property type="entry name" value="DNA/RNA_pol_sf"/>
</dbReference>
<protein>
    <submittedName>
        <fullName evidence="7">Putative replicase</fullName>
    </submittedName>
</protein>
<dbReference type="SUPFAM" id="SSF52540">
    <property type="entry name" value="P-loop containing nucleoside triphosphate hydrolases"/>
    <property type="match status" value="1"/>
</dbReference>
<dbReference type="Gene3D" id="3.90.70.80">
    <property type="match status" value="1"/>
</dbReference>
<evidence type="ECO:0000256" key="3">
    <source>
        <dbReference type="SAM" id="MobiDB-lite"/>
    </source>
</evidence>
<sequence length="2243" mass="250174">MDALPVAAHLAAAAEFNATSYLATTAAKASTQAYDQSLVIPFPSLDPRIKAAVASQFRGTTLRFCGDKAAAVPLSGHTFHSVFRFAVRARFESKLSVQRETLPTLVIGSAFREVKDYGNNPYVSYWFYAGEPKDTDRIIRPMLQSIASKANSLARKASIKFQTRTTNHQNALNLLGKFNAAIPISLAEWNAYFPKVKFPSSRSEFSRTLNRLCKSQNPQNIQAFKDARYLRLSSSHDVLATFQQLCVEPRLSEPDQPIHYKQFIWGPKYTHPDPDRRPFRGVLHDVGYSFDDRTWFKIFEATGITVANGYMFCPTRLLFPDMVDDPTYSLQIIPNQRLSNPLAAWCESPHWQSPTHDRVRLTFKGDDGNGYEEDYQSWRSYLTRRVMFDSTNDVGYALLLNIEERQGDYIIYSITKVTTRVTVPWIISVPNAQYYVKVFDVLSYYESVSSPAGVTTNPRNYISVLQSEWDQILLYIGRSNPDSVTFHLALTSAYRKAFAILESHDEEKRWKVNPSRLNSVVLCALLYHTHTRHNLDMSLAQSHTTDYMTLLNLVLERLNIVRNTFSNAIAQILGAKLPLVIHPDMEQSFYNEYDARDSFGNSTLSDTVSDNLDVSIPIFPSSTTDKISCTVCKSLFPATQLGQVIRCQPSEDSTWEFNLSVSELSDLSSRLSQQISSLTHSADTVGLHTVLTNARSALPKLPISYKVKVLVFVGGPGVGKTRFASTLRTSSEDLVVSPYDLSSAYKNSPATFLTHHKALTCQTVFKKVIIDEFQSMDLDLLTVILSKAQPQILELHGDPKQPNILESQGEGRSIVHHVLGKKSFTTHEYGLSYRCTLSSICVLNNVFGYNLTTNSDITNDIELVPFSATWFENHPTVPAISFNADTVAQMLGTTKNPKSSVRSATGSTHKELALVIRNEDVGLLQVDSLAIVAISRHTDKLYLIYETTNVRASIEARYCLDKIPTWSANPPRPTTPDTEPSTSCPLLDSLTSSTVLDTLDPFCDHIFHNSCQHRFTCGHKCNNSDQTVKCAHDNKSQCPSCKLVPCAHEYFCGYPCPLPAVPSHSHNHCCQYDNTRKCLSCCPHVHPCNHVCSRSLNLTHSHADHCLACNPVQVVPSTDTISNLHQPNFPADLLIVNEPIPASPPKTSYIYHPTPGDGNCMYHALAQSFDLINKSYNSTMPTTQADVRATLSSQLNTNTALRNTIKSVFASMSAPLVKHHLRGIATNAWGTDQDLQLVSQLFNIAIVTVDLAVFSVPVQRPKINNHQSFSWHQPSVSFASALTPKRRYRASSQCVILPTPHSDVSTLPIVYIGYHGNHYAHLVPYTTPSLKTNTMLRTRTFVEQPSATPIHVPQPEEIPCAQKPSDEITSPPEITPPVEIAPTPNPVPSIMHAQPPRFKHTNPLISEPTVTVTPDQDPKTSDTLWSDASDTEDDDLTCPCHAPSSLYSLLVTTGYPEDVVKDIIHNKGSCLTRPKTMHLLASSLNTTFVVSNMVIQKLDNNPSQHRVLTTRRTNYGDKGFKVYLTALTDIHDPLDTTWETSGPAIVVNTVSTISDLSDPSIVVHPVSWSKHGIIVHVPADGKCVYSALNAASIMSGHSSLFSTVFKSVNANESQFNVPAIDEDYHRMCDLLNCAIRVHHALPDPNPDLYLPSDSDTPSFTLNIVIKDLHAHALLPAHPSVDTSIKAARRVAERYRNMAGGTILVPNPKVVNPVPSGYLDLTTHFLKPADESFKEVSTPDERPFFSEGVGLRPFDGFRLIEDVVSVRSNLQPVGEQYGSLTPANIANLSTKMLHSRAKVNVPHLIQPLNKSNRPLQDEIVRHRYMHSQGIDFLSSCPAQELRTAHSRYVSSKGIKLSSAGRQLAARISNNFIRNYMNPIGDDPQEESETLNEALTDALRKHYPDRTRDFSTFDYKRINFFMKEIFKVSRSDNTDPNKAGQGISAWDPTVVSLFHSLMRIMGRRFARSLKSNAVFNNRLTQVELMEKVKLAMSTVHPCAIGGYMDGTQFDSCQNAFTQEIERNIMKKLGMPEDALEAYYLVRNDYLLSSQTLSAIIDSAKTSGEPGTLLFNTILMMCLTSWLLKAKTTQTVIVGQGDDCFIYGVGLSLDQAELSNVGKHTKMKLKCQVGGKISFCGMSYSNGKFFLDLERRYKKLVGTTYRDYNHFAEVQNAVRDFILDVKQSANEGISETIRANISVSTSNPDHSRQFDYFLDVFHAIESIAHLNASQFHTHFRPITISRTEPR</sequence>
<reference evidence="7" key="1">
    <citation type="submission" date="2019-02" db="EMBL/GenBank/DDBJ databases">
        <title>Metagenomicly assembled genomes of Charavirus from British Columbia provide a window into an ancient lineage leading to viruses of land plants.</title>
        <authorList>
            <person name="Vlok M."/>
            <person name="Gibbs A.J."/>
            <person name="Suttle C.A."/>
        </authorList>
    </citation>
    <scope>NUCLEOTIDE SEQUENCE</scope>
    <source>
        <strain evidence="7">BC</strain>
    </source>
</reference>
<dbReference type="GO" id="GO:0039694">
    <property type="term" value="P:viral RNA genome replication"/>
    <property type="evidence" value="ECO:0007669"/>
    <property type="project" value="InterPro"/>
</dbReference>
<dbReference type="GO" id="GO:0003968">
    <property type="term" value="F:RNA-directed RNA polymerase activity"/>
    <property type="evidence" value="ECO:0007669"/>
    <property type="project" value="InterPro"/>
</dbReference>
<feature type="domain" description="Alphavirus-like MT" evidence="6">
    <location>
        <begin position="68"/>
        <end position="382"/>
    </location>
</feature>
<keyword evidence="1" id="KW-0067">ATP-binding</keyword>
<dbReference type="Pfam" id="PF00978">
    <property type="entry name" value="RdRP_2"/>
    <property type="match status" value="1"/>
</dbReference>
<dbReference type="GO" id="GO:0006351">
    <property type="term" value="P:DNA-templated transcription"/>
    <property type="evidence" value="ECO:0007669"/>
    <property type="project" value="InterPro"/>
</dbReference>
<keyword evidence="2" id="KW-0693">Viral RNA replication</keyword>
<dbReference type="InterPro" id="IPR003323">
    <property type="entry name" value="OTU_dom"/>
</dbReference>
<dbReference type="PROSITE" id="PS50802">
    <property type="entry name" value="OTU"/>
    <property type="match status" value="1"/>
</dbReference>
<evidence type="ECO:0000259" key="6">
    <source>
        <dbReference type="PROSITE" id="PS51743"/>
    </source>
</evidence>
<dbReference type="InterPro" id="IPR027351">
    <property type="entry name" value="(+)RNA_virus_helicase_core_dom"/>
</dbReference>
<dbReference type="InterPro" id="IPR002588">
    <property type="entry name" value="Alphavirus-like_MT_dom"/>
</dbReference>
<dbReference type="GO" id="GO:0008174">
    <property type="term" value="F:mRNA methyltransferase activity"/>
    <property type="evidence" value="ECO:0007669"/>
    <property type="project" value="InterPro"/>
</dbReference>
<evidence type="ECO:0000259" key="5">
    <source>
        <dbReference type="PROSITE" id="PS50802"/>
    </source>
</evidence>
<feature type="domain" description="OTU" evidence="5">
    <location>
        <begin position="1149"/>
        <end position="1325"/>
    </location>
</feature>
<accession>A0A481S2H4</accession>
<organism evidence="7">
    <name type="scientific">Charavirus Canada</name>
    <dbReference type="NCBI Taxonomy" id="2528256"/>
    <lineage>
        <taxon>Viruses</taxon>
    </lineage>
</organism>
<evidence type="ECO:0000313" key="7">
    <source>
        <dbReference type="EMBL" id="QBG78687.1"/>
    </source>
</evidence>
<evidence type="ECO:0000256" key="2">
    <source>
        <dbReference type="ARBA" id="ARBA00022953"/>
    </source>
</evidence>